<dbReference type="Proteomes" id="UP000015103">
    <property type="component" value="Unassembled WGS sequence"/>
</dbReference>
<dbReference type="EnsemblMetazoa" id="RPRC000483-RA">
    <property type="protein sequence ID" value="RPRC000483-PA"/>
    <property type="gene ID" value="RPRC000483"/>
</dbReference>
<sequence length="148" mass="18189">MPLSCWRSRDHAREPRFNNLPFSDLNVTSIKGDLIKCTSMMKEFERLLNILQVFKKTLSEEDWSRRCKEIKIKEEEIVKLLNKYENPEYFLAVQRAVKKCVKKRLYRKRKKGEWQDIKKVSKAFREREHRRIDLWLDKMKEQVEKTRR</sequence>
<protein>
    <submittedName>
        <fullName evidence="1">Uncharacterized protein</fullName>
    </submittedName>
</protein>
<name>T1H8Y4_RHOPR</name>
<dbReference type="VEuPathDB" id="VectorBase:RPRC000483"/>
<accession>T1H8Y4</accession>
<dbReference type="AlphaFoldDB" id="T1H8Y4"/>
<dbReference type="HOGENOM" id="CLU_1763478_0_0_1"/>
<organism evidence="1 2">
    <name type="scientific">Rhodnius prolixus</name>
    <name type="common">Triatomid bug</name>
    <dbReference type="NCBI Taxonomy" id="13249"/>
    <lineage>
        <taxon>Eukaryota</taxon>
        <taxon>Metazoa</taxon>
        <taxon>Ecdysozoa</taxon>
        <taxon>Arthropoda</taxon>
        <taxon>Hexapoda</taxon>
        <taxon>Insecta</taxon>
        <taxon>Pterygota</taxon>
        <taxon>Neoptera</taxon>
        <taxon>Paraneoptera</taxon>
        <taxon>Hemiptera</taxon>
        <taxon>Heteroptera</taxon>
        <taxon>Panheteroptera</taxon>
        <taxon>Cimicomorpha</taxon>
        <taxon>Reduviidae</taxon>
        <taxon>Triatominae</taxon>
        <taxon>Rhodnius</taxon>
    </lineage>
</organism>
<evidence type="ECO:0000313" key="2">
    <source>
        <dbReference type="Proteomes" id="UP000015103"/>
    </source>
</evidence>
<evidence type="ECO:0000313" key="1">
    <source>
        <dbReference type="EnsemblMetazoa" id="RPRC000483-PA"/>
    </source>
</evidence>
<proteinExistence type="predicted"/>
<dbReference type="InterPro" id="IPR031974">
    <property type="entry name" value="PDCD7"/>
</dbReference>
<keyword evidence="2" id="KW-1185">Reference proteome</keyword>
<dbReference type="EMBL" id="ACPB03004828">
    <property type="status" value="NOT_ANNOTATED_CDS"/>
    <property type="molecule type" value="Genomic_DNA"/>
</dbReference>
<dbReference type="InParanoid" id="T1H8Y4"/>
<reference evidence="1" key="1">
    <citation type="submission" date="2015-05" db="UniProtKB">
        <authorList>
            <consortium name="EnsemblMetazoa"/>
        </authorList>
    </citation>
    <scope>IDENTIFICATION</scope>
</reference>
<dbReference type="Pfam" id="PF16021">
    <property type="entry name" value="PDCD7"/>
    <property type="match status" value="1"/>
</dbReference>